<protein>
    <submittedName>
        <fullName evidence="2">Pimeloyl-ACP methyl ester carboxylesterase</fullName>
    </submittedName>
</protein>
<dbReference type="AlphaFoldDB" id="A0A562DZH7"/>
<evidence type="ECO:0000313" key="3">
    <source>
        <dbReference type="Proteomes" id="UP000317573"/>
    </source>
</evidence>
<evidence type="ECO:0000259" key="1">
    <source>
        <dbReference type="Pfam" id="PF00561"/>
    </source>
</evidence>
<dbReference type="GO" id="GO:0016020">
    <property type="term" value="C:membrane"/>
    <property type="evidence" value="ECO:0007669"/>
    <property type="project" value="TreeGrafter"/>
</dbReference>
<dbReference type="Pfam" id="PF00561">
    <property type="entry name" value="Abhydrolase_1"/>
    <property type="match status" value="1"/>
</dbReference>
<dbReference type="InterPro" id="IPR000073">
    <property type="entry name" value="AB_hydrolase_1"/>
</dbReference>
<dbReference type="RefSeq" id="WP_145692466.1">
    <property type="nucleotide sequence ID" value="NZ_VLJT01000031.1"/>
</dbReference>
<dbReference type="SUPFAM" id="SSF53474">
    <property type="entry name" value="alpha/beta-Hydrolases"/>
    <property type="match status" value="1"/>
</dbReference>
<organism evidence="2 3">
    <name type="scientific">Rhodococcus rhodochrous J45</name>
    <dbReference type="NCBI Taxonomy" id="935266"/>
    <lineage>
        <taxon>Bacteria</taxon>
        <taxon>Bacillati</taxon>
        <taxon>Actinomycetota</taxon>
        <taxon>Actinomycetes</taxon>
        <taxon>Mycobacteriales</taxon>
        <taxon>Nocardiaceae</taxon>
        <taxon>Rhodococcus</taxon>
    </lineage>
</organism>
<dbReference type="PANTHER" id="PTHR43798">
    <property type="entry name" value="MONOACYLGLYCEROL LIPASE"/>
    <property type="match status" value="1"/>
</dbReference>
<dbReference type="PANTHER" id="PTHR43798:SF33">
    <property type="entry name" value="HYDROLASE, PUTATIVE (AFU_ORTHOLOGUE AFUA_2G14860)-RELATED"/>
    <property type="match status" value="1"/>
</dbReference>
<dbReference type="InterPro" id="IPR029058">
    <property type="entry name" value="AB_hydrolase_fold"/>
</dbReference>
<dbReference type="PRINTS" id="PR00111">
    <property type="entry name" value="ABHYDROLASE"/>
</dbReference>
<dbReference type="InterPro" id="IPR050266">
    <property type="entry name" value="AB_hydrolase_sf"/>
</dbReference>
<evidence type="ECO:0000313" key="2">
    <source>
        <dbReference type="EMBL" id="TWH15132.1"/>
    </source>
</evidence>
<dbReference type="GO" id="GO:0047372">
    <property type="term" value="F:monoacylglycerol lipase activity"/>
    <property type="evidence" value="ECO:0007669"/>
    <property type="project" value="TreeGrafter"/>
</dbReference>
<reference evidence="2 3" key="1">
    <citation type="submission" date="2019-07" db="EMBL/GenBank/DDBJ databases">
        <title>Genome sequencing of lignin-degrading bacterial isolates.</title>
        <authorList>
            <person name="Gladden J."/>
        </authorList>
    </citation>
    <scope>NUCLEOTIDE SEQUENCE [LARGE SCALE GENOMIC DNA]</scope>
    <source>
        <strain evidence="2 3">J45</strain>
    </source>
</reference>
<gene>
    <name evidence="2" type="ORF">L618_003200000160</name>
</gene>
<feature type="domain" description="AB hydrolase-1" evidence="1">
    <location>
        <begin position="25"/>
        <end position="237"/>
    </location>
</feature>
<comment type="caution">
    <text evidence="2">The sequence shown here is derived from an EMBL/GenBank/DDBJ whole genome shotgun (WGS) entry which is preliminary data.</text>
</comment>
<dbReference type="Proteomes" id="UP000317573">
    <property type="component" value="Unassembled WGS sequence"/>
</dbReference>
<sequence>MMYRIYVDTPCGQVHARTAGSGPEVVLLLHQTASSSEMYEAFAAKFLEAGHGERYTLIVPDTPGFGMSFAPREQYALQWWADDMIALLDSLGVQHAHLLGHHTGAAIAATIAARHPGRTASLAMIGAVAMSPEDRARWHAGVTAMTPAADGAHLLTAWEQVGTIDADLAFAPDVTLRHREVVDKLRAGVRWHEAYLAVFSTDVGALLEAVAAPALLLCGTSDVLHPYVPETRRAIPHARYVPLEGGGYILDQDPTTVLEHYIEFLTDVSEEVECPPAR</sequence>
<accession>A0A562DZH7</accession>
<name>A0A562DZH7_RHORH</name>
<dbReference type="Gene3D" id="3.40.50.1820">
    <property type="entry name" value="alpha/beta hydrolase"/>
    <property type="match status" value="1"/>
</dbReference>
<dbReference type="EMBL" id="VLJT01000031">
    <property type="protein sequence ID" value="TWH15132.1"/>
    <property type="molecule type" value="Genomic_DNA"/>
</dbReference>
<dbReference type="GO" id="GO:0046464">
    <property type="term" value="P:acylglycerol catabolic process"/>
    <property type="evidence" value="ECO:0007669"/>
    <property type="project" value="TreeGrafter"/>
</dbReference>
<proteinExistence type="predicted"/>